<comment type="pathway">
    <text evidence="1">Secondary metabolite biosynthesis; terpenoid biosynthesis.</text>
</comment>
<name>A0A385L2G8_FAGTA</name>
<dbReference type="InterPro" id="IPR002213">
    <property type="entry name" value="UDP_glucos_trans"/>
</dbReference>
<dbReference type="Gene3D" id="3.40.50.2000">
    <property type="entry name" value="Glycogen Phosphorylase B"/>
    <property type="match status" value="2"/>
</dbReference>
<dbReference type="CDD" id="cd03784">
    <property type="entry name" value="GT1_Gtf-like"/>
    <property type="match status" value="1"/>
</dbReference>
<dbReference type="EMBL" id="MG267389">
    <property type="protein sequence ID" value="AYA22040.1"/>
    <property type="molecule type" value="mRNA"/>
</dbReference>
<accession>A0A385L2G8</accession>
<dbReference type="AlphaFoldDB" id="A0A385L2G8"/>
<comment type="similarity">
    <text evidence="2">Belongs to the UDP-glycosyltransferase family.</text>
</comment>
<evidence type="ECO:0000256" key="1">
    <source>
        <dbReference type="ARBA" id="ARBA00004721"/>
    </source>
</evidence>
<dbReference type="FunFam" id="3.40.50.2000:FF:000088">
    <property type="entry name" value="Glycosyltransferase"/>
    <property type="match status" value="1"/>
</dbReference>
<keyword evidence="4" id="KW-0808">Transferase</keyword>
<dbReference type="Pfam" id="PF00201">
    <property type="entry name" value="UDPGT"/>
    <property type="match status" value="1"/>
</dbReference>
<dbReference type="SMR" id="A0A385L2G8"/>
<dbReference type="PANTHER" id="PTHR48049">
    <property type="entry name" value="GLYCOSYLTRANSFERASE"/>
    <property type="match status" value="1"/>
</dbReference>
<evidence type="ECO:0000256" key="4">
    <source>
        <dbReference type="ARBA" id="ARBA00022679"/>
    </source>
</evidence>
<dbReference type="FunFam" id="3.40.50.2000:FF:000037">
    <property type="entry name" value="Glycosyltransferase"/>
    <property type="match status" value="1"/>
</dbReference>
<evidence type="ECO:0000256" key="2">
    <source>
        <dbReference type="ARBA" id="ARBA00009995"/>
    </source>
</evidence>
<organism evidence="5">
    <name type="scientific">Fagopyrum tataricum</name>
    <name type="common">Tartarian buckwheat</name>
    <name type="synonym">Polygonum tataricum</name>
    <dbReference type="NCBI Taxonomy" id="62330"/>
    <lineage>
        <taxon>Eukaryota</taxon>
        <taxon>Viridiplantae</taxon>
        <taxon>Streptophyta</taxon>
        <taxon>Embryophyta</taxon>
        <taxon>Tracheophyta</taxon>
        <taxon>Spermatophyta</taxon>
        <taxon>Magnoliopsida</taxon>
        <taxon>eudicotyledons</taxon>
        <taxon>Gunneridae</taxon>
        <taxon>Pentapetalae</taxon>
        <taxon>Caryophyllales</taxon>
        <taxon>Polygonaceae</taxon>
        <taxon>Polygonoideae</taxon>
        <taxon>Fagopyreae</taxon>
        <taxon>Fagopyrum</taxon>
    </lineage>
</organism>
<protein>
    <submittedName>
        <fullName evidence="5">UFGT8</fullName>
    </submittedName>
</protein>
<dbReference type="PANTHER" id="PTHR48049:SF57">
    <property type="entry name" value="UDP-GLYCOSYLTRANSFERASE 91C1-LIKE"/>
    <property type="match status" value="1"/>
</dbReference>
<evidence type="ECO:0000256" key="3">
    <source>
        <dbReference type="ARBA" id="ARBA00022676"/>
    </source>
</evidence>
<evidence type="ECO:0000313" key="5">
    <source>
        <dbReference type="EMBL" id="AYA22040.1"/>
    </source>
</evidence>
<reference evidence="5" key="1">
    <citation type="submission" date="2017-10" db="EMBL/GenBank/DDBJ databases">
        <authorList>
            <person name="Banno H."/>
            <person name="Chua N.-H."/>
        </authorList>
    </citation>
    <scope>NUCLEOTIDE SEQUENCE</scope>
</reference>
<sequence length="468" mass="52775">MSAPIHVVVLPWSAFGHMIPFLQLSIALAKSGVRVTYVSTPRNIKRLPRVSPSLSQLLTYKEISFPRVQQLPDGAEATVDVGFDKIQYLKVAYDLLEKPFSQIIANHSPDWIITDFASYWAIDIANNHRVPHMFFSVFNAAVRCFVGPKEFLVHEGRVRVRPNPESLTTKPEWVTFRSSVAFRLHEAKGYHAGFFGENASGIRDSERLARVLEGCQVVVIRTCMEFEGEYVELYESCMKKPVIATGLLPPEEINETLDKTWSEVFKWLDEKSPKSVLFVGFGSECKLTKEQVHEIAYGLELSKLPFIWALRKPSWANMEVDVLPNGFQTRTSGEGKVCFGWAPQQRLLAHPSVGGCLFHSGWGSVIESLQYGHVLVVLPFIIDQGLNARLLVDKDLAIEVERREDGSFSREDVARALRSAMVEEEGEKIRVCTRNVAKVFGDSKLHQECYIGGLAEYMRKNAPRTNSP</sequence>
<dbReference type="SUPFAM" id="SSF53756">
    <property type="entry name" value="UDP-Glycosyltransferase/glycogen phosphorylase"/>
    <property type="match status" value="1"/>
</dbReference>
<dbReference type="GO" id="GO:0035251">
    <property type="term" value="F:UDP-glucosyltransferase activity"/>
    <property type="evidence" value="ECO:0007669"/>
    <property type="project" value="InterPro"/>
</dbReference>
<dbReference type="InterPro" id="IPR050481">
    <property type="entry name" value="UDP-glycosyltransf_plant"/>
</dbReference>
<proteinExistence type="evidence at transcript level"/>
<keyword evidence="3" id="KW-0328">Glycosyltransferase</keyword>